<dbReference type="InterPro" id="IPR003591">
    <property type="entry name" value="Leu-rich_rpt_typical-subtyp"/>
</dbReference>
<evidence type="ECO:0000256" key="1">
    <source>
        <dbReference type="ARBA" id="ARBA00022614"/>
    </source>
</evidence>
<evidence type="ECO:0000313" key="6">
    <source>
        <dbReference type="EMBL" id="CAH1240258.1"/>
    </source>
</evidence>
<accession>A0A8J9VJ03</accession>
<dbReference type="AlphaFoldDB" id="A0A8J9VJ03"/>
<dbReference type="OrthoDB" id="694479at2759"/>
<keyword evidence="1" id="KW-0433">Leucine-rich repeat</keyword>
<dbReference type="InterPro" id="IPR000483">
    <property type="entry name" value="Cys-rich_flank_reg_C"/>
</dbReference>
<dbReference type="SMART" id="SM00082">
    <property type="entry name" value="LRRCT"/>
    <property type="match status" value="1"/>
</dbReference>
<organism evidence="6 7">
    <name type="scientific">Branchiostoma lanceolatum</name>
    <name type="common">Common lancelet</name>
    <name type="synonym">Amphioxus lanceolatum</name>
    <dbReference type="NCBI Taxonomy" id="7740"/>
    <lineage>
        <taxon>Eukaryota</taxon>
        <taxon>Metazoa</taxon>
        <taxon>Chordata</taxon>
        <taxon>Cephalochordata</taxon>
        <taxon>Leptocardii</taxon>
        <taxon>Amphioxiformes</taxon>
        <taxon>Branchiostomatidae</taxon>
        <taxon>Branchiostoma</taxon>
    </lineage>
</organism>
<dbReference type="GO" id="GO:0005615">
    <property type="term" value="C:extracellular space"/>
    <property type="evidence" value="ECO:0007669"/>
    <property type="project" value="TreeGrafter"/>
</dbReference>
<proteinExistence type="predicted"/>
<dbReference type="PROSITE" id="PS51450">
    <property type="entry name" value="LRR"/>
    <property type="match status" value="3"/>
</dbReference>
<keyword evidence="2" id="KW-0732">Signal</keyword>
<dbReference type="SMART" id="SM00369">
    <property type="entry name" value="LRR_TYP"/>
    <property type="match status" value="8"/>
</dbReference>
<protein>
    <submittedName>
        <fullName evidence="6">LRRC70 protein</fullName>
    </submittedName>
</protein>
<dbReference type="InterPro" id="IPR001611">
    <property type="entry name" value="Leu-rich_rpt"/>
</dbReference>
<evidence type="ECO:0000256" key="2">
    <source>
        <dbReference type="ARBA" id="ARBA00022729"/>
    </source>
</evidence>
<dbReference type="FunFam" id="3.80.10.10:FF:000770">
    <property type="entry name" value="Uncharacterized protein"/>
    <property type="match status" value="1"/>
</dbReference>
<feature type="domain" description="LRRCT" evidence="5">
    <location>
        <begin position="368"/>
        <end position="426"/>
    </location>
</feature>
<dbReference type="Pfam" id="PF13855">
    <property type="entry name" value="LRR_8"/>
    <property type="match status" value="3"/>
</dbReference>
<dbReference type="Proteomes" id="UP000838412">
    <property type="component" value="Chromosome 11"/>
</dbReference>
<sequence>MWTEQIPPAILNKVHPSIHPPLPHLFLAGSSTDKLHTLCNVFTCFRIKPTMLRLLVLSAVLLLSSAQLPGSRDCPDNDYGPRACTCTIVPLAGIDHRIIDCQGKGLDVLPTDVPADTFSLDLSNNAITELTANAFQNLNSLEQLILTGNQISTLPDGAFNGLDDVKVLKLNENRLTALTDGLFSNMVSLEELHLDDNQIATVTGSPFSGLERVRDLKLNANRMVNLPTTVFQGLATLQKLYLHDNFVTSIPSQAIRSLDTLIELHLNNNDIMNVGNDSFVGLTSVLNISLSGQPNLVEVEAYALRGVSRNLERLEIRDCPKLTTLHEETFRDFVQLQRLDLSNNNISRLPKAALENLNRLALVTLSGNPWICDCRLSWLRDWMDEPVMNPDLLDVNNVVCAAPPKLRDQQLEIVNRFDLDDEDVCNLLNPAGQIGAGQVLVASLFSLLCALTLSFTV</sequence>
<dbReference type="InterPro" id="IPR032675">
    <property type="entry name" value="LRR_dom_sf"/>
</dbReference>
<evidence type="ECO:0000259" key="5">
    <source>
        <dbReference type="SMART" id="SM00082"/>
    </source>
</evidence>
<dbReference type="PANTHER" id="PTHR45712">
    <property type="entry name" value="AGAP008170-PA"/>
    <property type="match status" value="1"/>
</dbReference>
<dbReference type="PANTHER" id="PTHR45712:SF22">
    <property type="entry name" value="INSULIN-LIKE GROWTH FACTOR-BINDING PROTEIN COMPLEX ACID LABILE SUBUNIT"/>
    <property type="match status" value="1"/>
</dbReference>
<keyword evidence="4" id="KW-0325">Glycoprotein</keyword>
<evidence type="ECO:0000313" key="7">
    <source>
        <dbReference type="Proteomes" id="UP000838412"/>
    </source>
</evidence>
<gene>
    <name evidence="6" type="primary">LRRC70</name>
    <name evidence="6" type="ORF">BLAG_LOCUS4273</name>
</gene>
<name>A0A8J9VJ03_BRALA</name>
<keyword evidence="7" id="KW-1185">Reference proteome</keyword>
<dbReference type="Gene3D" id="3.80.10.10">
    <property type="entry name" value="Ribonuclease Inhibitor"/>
    <property type="match status" value="3"/>
</dbReference>
<dbReference type="InterPro" id="IPR050333">
    <property type="entry name" value="SLRP"/>
</dbReference>
<reference evidence="6" key="1">
    <citation type="submission" date="2022-01" db="EMBL/GenBank/DDBJ databases">
        <authorList>
            <person name="Braso-Vives M."/>
        </authorList>
    </citation>
    <scope>NUCLEOTIDE SEQUENCE</scope>
</reference>
<dbReference type="SUPFAM" id="SSF52058">
    <property type="entry name" value="L domain-like"/>
    <property type="match status" value="1"/>
</dbReference>
<evidence type="ECO:0000256" key="3">
    <source>
        <dbReference type="ARBA" id="ARBA00022737"/>
    </source>
</evidence>
<evidence type="ECO:0000256" key="4">
    <source>
        <dbReference type="ARBA" id="ARBA00023180"/>
    </source>
</evidence>
<keyword evidence="3" id="KW-0677">Repeat</keyword>
<dbReference type="EMBL" id="OV696696">
    <property type="protein sequence ID" value="CAH1240258.1"/>
    <property type="molecule type" value="Genomic_DNA"/>
</dbReference>
<dbReference type="Pfam" id="PF00560">
    <property type="entry name" value="LRR_1"/>
    <property type="match status" value="1"/>
</dbReference>